<dbReference type="RefSeq" id="WP_345109782.1">
    <property type="nucleotide sequence ID" value="NZ_BAABDH010000012.1"/>
</dbReference>
<comment type="caution">
    <text evidence="3">The sequence shown here is derived from an EMBL/GenBank/DDBJ whole genome shotgun (WGS) entry which is preliminary data.</text>
</comment>
<evidence type="ECO:0000256" key="1">
    <source>
        <dbReference type="SAM" id="MobiDB-lite"/>
    </source>
</evidence>
<evidence type="ECO:0000313" key="3">
    <source>
        <dbReference type="EMBL" id="GAA3922416.1"/>
    </source>
</evidence>
<gene>
    <name evidence="3" type="ORF">GCM10022406_05650</name>
</gene>
<feature type="signal peptide" evidence="2">
    <location>
        <begin position="1"/>
        <end position="21"/>
    </location>
</feature>
<evidence type="ECO:0008006" key="5">
    <source>
        <dbReference type="Google" id="ProtNLM"/>
    </source>
</evidence>
<protein>
    <recommendedName>
        <fullName evidence="5">RHS repeat protein</fullName>
    </recommendedName>
</protein>
<feature type="chain" id="PRO_5046847758" description="RHS repeat protein" evidence="2">
    <location>
        <begin position="22"/>
        <end position="387"/>
    </location>
</feature>
<feature type="region of interest" description="Disordered" evidence="1">
    <location>
        <begin position="100"/>
        <end position="124"/>
    </location>
</feature>
<organism evidence="3 4">
    <name type="scientific">Hymenobacter algoricola</name>
    <dbReference type="NCBI Taxonomy" id="486267"/>
    <lineage>
        <taxon>Bacteria</taxon>
        <taxon>Pseudomonadati</taxon>
        <taxon>Bacteroidota</taxon>
        <taxon>Cytophagia</taxon>
        <taxon>Cytophagales</taxon>
        <taxon>Hymenobacteraceae</taxon>
        <taxon>Hymenobacter</taxon>
    </lineage>
</organism>
<reference evidence="4" key="1">
    <citation type="journal article" date="2019" name="Int. J. Syst. Evol. Microbiol.">
        <title>The Global Catalogue of Microorganisms (GCM) 10K type strain sequencing project: providing services to taxonomists for standard genome sequencing and annotation.</title>
        <authorList>
            <consortium name="The Broad Institute Genomics Platform"/>
            <consortium name="The Broad Institute Genome Sequencing Center for Infectious Disease"/>
            <person name="Wu L."/>
            <person name="Ma J."/>
        </authorList>
    </citation>
    <scope>NUCLEOTIDE SEQUENCE [LARGE SCALE GENOMIC DNA]</scope>
    <source>
        <strain evidence="4">JCM 17214</strain>
    </source>
</reference>
<sequence length="387" mass="43546">MRCLFLAFLLPGLLTLLTLRAGQAQSPRFPGQGRTPVRPSYPSETLVEPQFLTRITIGPTVPGGHDADGSIAAEPDSSQRRQYARHRVRAVLKVRLNRRGEGQDTVETQTIDRQGRRTATGPRRREWSYNAQGQCTALVEYPAADRPHTLITTYNPTLRRGRQEVLQPSGTRTVVSEKQLYQSADTLLTEVVGHSLAVGRYLYPAYYQRSIRLRPHPDTVLTLTGFYGPDHQLTGSRADYWLYRRGHLTESGRLELGRAAKAQHLKLPPGQTVPLLTYPQALAALRRGQGLQPQRRLSYDARQQLTRQEITVPLNQPGQVAQNVMRYTYNSLGQLIGREASFSSIRAATQAAYTVFSYAPTGLLLGETSDARSSKPVFYRYLYQYYD</sequence>
<evidence type="ECO:0000256" key="2">
    <source>
        <dbReference type="SAM" id="SignalP"/>
    </source>
</evidence>
<dbReference type="Proteomes" id="UP001499909">
    <property type="component" value="Unassembled WGS sequence"/>
</dbReference>
<accession>A0ABP7MJR3</accession>
<name>A0ABP7MJR3_9BACT</name>
<keyword evidence="2" id="KW-0732">Signal</keyword>
<evidence type="ECO:0000313" key="4">
    <source>
        <dbReference type="Proteomes" id="UP001499909"/>
    </source>
</evidence>
<feature type="region of interest" description="Disordered" evidence="1">
    <location>
        <begin position="59"/>
        <end position="83"/>
    </location>
</feature>
<keyword evidence="4" id="KW-1185">Reference proteome</keyword>
<proteinExistence type="predicted"/>
<dbReference type="EMBL" id="BAABDH010000012">
    <property type="protein sequence ID" value="GAA3922416.1"/>
    <property type="molecule type" value="Genomic_DNA"/>
</dbReference>